<dbReference type="PANTHER" id="PTHR30098">
    <property type="entry name" value="LEUCYL/PHENYLALANYL-TRNA--PROTEIN TRANSFERASE"/>
    <property type="match status" value="1"/>
</dbReference>
<evidence type="ECO:0000256" key="3">
    <source>
        <dbReference type="ARBA" id="ARBA00023315"/>
    </source>
</evidence>
<reference evidence="5 6" key="1">
    <citation type="submission" date="2021-03" db="EMBL/GenBank/DDBJ databases">
        <title>The complete genome sequence of Acetobacter sacchari TBRC 11175.</title>
        <authorList>
            <person name="Charoenyingcharoen P."/>
            <person name="Yukphan P."/>
        </authorList>
    </citation>
    <scope>NUCLEOTIDE SEQUENCE [LARGE SCALE GENOMIC DNA]</scope>
    <source>
        <strain evidence="5 6">TBRC 11175</strain>
    </source>
</reference>
<comment type="subcellular location">
    <subcellularLocation>
        <location evidence="4">Cytoplasm</location>
    </subcellularLocation>
</comment>
<comment type="caution">
    <text evidence="5">The sequence shown here is derived from an EMBL/GenBank/DDBJ whole genome shotgun (WGS) entry which is preliminary data.</text>
</comment>
<dbReference type="EMBL" id="JAFVMF010000001">
    <property type="protein sequence ID" value="MBO1358454.1"/>
    <property type="molecule type" value="Genomic_DNA"/>
</dbReference>
<dbReference type="HAMAP" id="MF_00688">
    <property type="entry name" value="Leu_Phe_trans"/>
    <property type="match status" value="1"/>
</dbReference>
<dbReference type="PANTHER" id="PTHR30098:SF2">
    <property type="entry name" value="LEUCYL_PHENYLALANYL-TRNA--PROTEIN TRANSFERASE"/>
    <property type="match status" value="1"/>
</dbReference>
<comment type="similarity">
    <text evidence="4">Belongs to the L/F-transferase family.</text>
</comment>
<dbReference type="InterPro" id="IPR016181">
    <property type="entry name" value="Acyl_CoA_acyltransferase"/>
</dbReference>
<keyword evidence="2 4" id="KW-0808">Transferase</keyword>
<dbReference type="InterPro" id="IPR042203">
    <property type="entry name" value="Leu/Phe-tRNA_Trfase_C"/>
</dbReference>
<dbReference type="Pfam" id="PF03588">
    <property type="entry name" value="Leu_Phe_trans"/>
    <property type="match status" value="1"/>
</dbReference>
<evidence type="ECO:0000256" key="2">
    <source>
        <dbReference type="ARBA" id="ARBA00022679"/>
    </source>
</evidence>
<accession>A0ABS3LRC2</accession>
<dbReference type="GO" id="GO:0008914">
    <property type="term" value="F:leucyl-tRNA--protein transferase activity"/>
    <property type="evidence" value="ECO:0007669"/>
    <property type="project" value="UniProtKB-EC"/>
</dbReference>
<dbReference type="SUPFAM" id="SSF55729">
    <property type="entry name" value="Acyl-CoA N-acyltransferases (Nat)"/>
    <property type="match status" value="1"/>
</dbReference>
<dbReference type="InterPro" id="IPR004616">
    <property type="entry name" value="Leu/Phe-tRNA_Trfase"/>
</dbReference>
<dbReference type="Proteomes" id="UP000664771">
    <property type="component" value="Unassembled WGS sequence"/>
</dbReference>
<keyword evidence="3 4" id="KW-0012">Acyltransferase</keyword>
<dbReference type="EC" id="2.3.2.6" evidence="4"/>
<dbReference type="NCBIfam" id="TIGR00667">
    <property type="entry name" value="aat"/>
    <property type="match status" value="1"/>
</dbReference>
<sequence>MPSLTPAMMLRAYAAGLFPMADGADSSRLRWYDPDPRGIMPLDAFHLPRRLRRTVLGSRFTVTADRAFEEVMRACAAPAPGRESTWINEDIVRVFCALHEAGCAHSIEVWREGALAGGLYGVSIGRAFFGESMFSRATDASKTALVHLVARLRLRGFVLLDTQFGTEHLARFGGIEIPANDYKKRLELAVAASPCWERFEDLDPRLVDDEIRAMGGRPEVDARSLPS</sequence>
<evidence type="ECO:0000313" key="5">
    <source>
        <dbReference type="EMBL" id="MBO1358454.1"/>
    </source>
</evidence>
<comment type="catalytic activity">
    <reaction evidence="4">
        <text>N-terminal L-arginyl-[protein] + L-leucyl-tRNA(Leu) = N-terminal L-leucyl-L-arginyl-[protein] + tRNA(Leu) + H(+)</text>
        <dbReference type="Rhea" id="RHEA:50416"/>
        <dbReference type="Rhea" id="RHEA-COMP:9613"/>
        <dbReference type="Rhea" id="RHEA-COMP:9622"/>
        <dbReference type="Rhea" id="RHEA-COMP:12672"/>
        <dbReference type="Rhea" id="RHEA-COMP:12673"/>
        <dbReference type="ChEBI" id="CHEBI:15378"/>
        <dbReference type="ChEBI" id="CHEBI:64719"/>
        <dbReference type="ChEBI" id="CHEBI:78442"/>
        <dbReference type="ChEBI" id="CHEBI:78494"/>
        <dbReference type="ChEBI" id="CHEBI:133044"/>
        <dbReference type="EC" id="2.3.2.6"/>
    </reaction>
</comment>
<organism evidence="5 6">
    <name type="scientific">Acetobacter sacchari</name>
    <dbReference type="NCBI Taxonomy" id="2661687"/>
    <lineage>
        <taxon>Bacteria</taxon>
        <taxon>Pseudomonadati</taxon>
        <taxon>Pseudomonadota</taxon>
        <taxon>Alphaproteobacteria</taxon>
        <taxon>Acetobacterales</taxon>
        <taxon>Acetobacteraceae</taxon>
        <taxon>Acetobacter</taxon>
    </lineage>
</organism>
<name>A0ABS3LRC2_9PROT</name>
<comment type="catalytic activity">
    <reaction evidence="4">
        <text>N-terminal L-lysyl-[protein] + L-leucyl-tRNA(Leu) = N-terminal L-leucyl-L-lysyl-[protein] + tRNA(Leu) + H(+)</text>
        <dbReference type="Rhea" id="RHEA:12340"/>
        <dbReference type="Rhea" id="RHEA-COMP:9613"/>
        <dbReference type="Rhea" id="RHEA-COMP:9622"/>
        <dbReference type="Rhea" id="RHEA-COMP:12670"/>
        <dbReference type="Rhea" id="RHEA-COMP:12671"/>
        <dbReference type="ChEBI" id="CHEBI:15378"/>
        <dbReference type="ChEBI" id="CHEBI:65249"/>
        <dbReference type="ChEBI" id="CHEBI:78442"/>
        <dbReference type="ChEBI" id="CHEBI:78494"/>
        <dbReference type="ChEBI" id="CHEBI:133043"/>
        <dbReference type="EC" id="2.3.2.6"/>
    </reaction>
</comment>
<proteinExistence type="inferred from homology"/>
<comment type="function">
    <text evidence="4">Functions in the N-end rule pathway of protein degradation where it conjugates Leu, Phe and, less efficiently, Met from aminoacyl-tRNAs to the N-termini of proteins containing an N-terminal arginine or lysine.</text>
</comment>
<evidence type="ECO:0000256" key="1">
    <source>
        <dbReference type="ARBA" id="ARBA00022490"/>
    </source>
</evidence>
<keyword evidence="6" id="KW-1185">Reference proteome</keyword>
<dbReference type="Gene3D" id="3.40.630.70">
    <property type="entry name" value="Leucyl/phenylalanyl-tRNA-protein transferase, C-terminal domain"/>
    <property type="match status" value="1"/>
</dbReference>
<comment type="catalytic activity">
    <reaction evidence="4">
        <text>L-phenylalanyl-tRNA(Phe) + an N-terminal L-alpha-aminoacyl-[protein] = an N-terminal L-phenylalanyl-L-alpha-aminoacyl-[protein] + tRNA(Phe)</text>
        <dbReference type="Rhea" id="RHEA:43632"/>
        <dbReference type="Rhea" id="RHEA-COMP:9668"/>
        <dbReference type="Rhea" id="RHEA-COMP:9699"/>
        <dbReference type="Rhea" id="RHEA-COMP:10636"/>
        <dbReference type="Rhea" id="RHEA-COMP:10637"/>
        <dbReference type="ChEBI" id="CHEBI:78442"/>
        <dbReference type="ChEBI" id="CHEBI:78531"/>
        <dbReference type="ChEBI" id="CHEBI:78597"/>
        <dbReference type="ChEBI" id="CHEBI:83561"/>
        <dbReference type="EC" id="2.3.2.6"/>
    </reaction>
</comment>
<gene>
    <name evidence="4" type="primary">aat</name>
    <name evidence="5" type="ORF">J2D73_01395</name>
</gene>
<evidence type="ECO:0000313" key="6">
    <source>
        <dbReference type="Proteomes" id="UP000664771"/>
    </source>
</evidence>
<protein>
    <recommendedName>
        <fullName evidence="4">Leucyl/phenylalanyl-tRNA--protein transferase</fullName>
        <ecNumber evidence="4">2.3.2.6</ecNumber>
    </recommendedName>
    <alternativeName>
        <fullName evidence="4">L/F-transferase</fullName>
    </alternativeName>
    <alternativeName>
        <fullName evidence="4">Leucyltransferase</fullName>
    </alternativeName>
    <alternativeName>
        <fullName evidence="4">Phenyalanyltransferase</fullName>
    </alternativeName>
</protein>
<evidence type="ECO:0000256" key="4">
    <source>
        <dbReference type="HAMAP-Rule" id="MF_00688"/>
    </source>
</evidence>
<keyword evidence="1 4" id="KW-0963">Cytoplasm</keyword>